<evidence type="ECO:0000313" key="2">
    <source>
        <dbReference type="Proteomes" id="UP000735302"/>
    </source>
</evidence>
<proteinExistence type="predicted"/>
<protein>
    <submittedName>
        <fullName evidence="1">Uncharacterized protein</fullName>
    </submittedName>
</protein>
<reference evidence="1 2" key="1">
    <citation type="journal article" date="2021" name="Elife">
        <title>Chloroplast acquisition without the gene transfer in kleptoplastic sea slugs, Plakobranchus ocellatus.</title>
        <authorList>
            <person name="Maeda T."/>
            <person name="Takahashi S."/>
            <person name="Yoshida T."/>
            <person name="Shimamura S."/>
            <person name="Takaki Y."/>
            <person name="Nagai Y."/>
            <person name="Toyoda A."/>
            <person name="Suzuki Y."/>
            <person name="Arimoto A."/>
            <person name="Ishii H."/>
            <person name="Satoh N."/>
            <person name="Nishiyama T."/>
            <person name="Hasebe M."/>
            <person name="Maruyama T."/>
            <person name="Minagawa J."/>
            <person name="Obokata J."/>
            <person name="Shigenobu S."/>
        </authorList>
    </citation>
    <scope>NUCLEOTIDE SEQUENCE [LARGE SCALE GENOMIC DNA]</scope>
</reference>
<dbReference type="AlphaFoldDB" id="A0AAV4DTG0"/>
<dbReference type="EMBL" id="BLXT01008339">
    <property type="protein sequence ID" value="GFO47652.1"/>
    <property type="molecule type" value="Genomic_DNA"/>
</dbReference>
<gene>
    <name evidence="1" type="ORF">PoB_007415700</name>
</gene>
<dbReference type="Proteomes" id="UP000735302">
    <property type="component" value="Unassembled WGS sequence"/>
</dbReference>
<accession>A0AAV4DTG0</accession>
<name>A0AAV4DTG0_9GAST</name>
<comment type="caution">
    <text evidence="1">The sequence shown here is derived from an EMBL/GenBank/DDBJ whole genome shotgun (WGS) entry which is preliminary data.</text>
</comment>
<organism evidence="1 2">
    <name type="scientific">Plakobranchus ocellatus</name>
    <dbReference type="NCBI Taxonomy" id="259542"/>
    <lineage>
        <taxon>Eukaryota</taxon>
        <taxon>Metazoa</taxon>
        <taxon>Spiralia</taxon>
        <taxon>Lophotrochozoa</taxon>
        <taxon>Mollusca</taxon>
        <taxon>Gastropoda</taxon>
        <taxon>Heterobranchia</taxon>
        <taxon>Euthyneura</taxon>
        <taxon>Panpulmonata</taxon>
        <taxon>Sacoglossa</taxon>
        <taxon>Placobranchoidea</taxon>
        <taxon>Plakobranchidae</taxon>
        <taxon>Plakobranchus</taxon>
    </lineage>
</organism>
<sequence length="86" mass="10259">MDDLAASNSFKAEVPPRRRMRVEISQHEKRLRKLLKEFNWRIFRNWGIEGRHRKQTVRFFSKLIVPAATCRSVFRAISDKTRSVSN</sequence>
<evidence type="ECO:0000313" key="1">
    <source>
        <dbReference type="EMBL" id="GFO47652.1"/>
    </source>
</evidence>
<keyword evidence="2" id="KW-1185">Reference proteome</keyword>